<evidence type="ECO:0000256" key="1">
    <source>
        <dbReference type="ARBA" id="ARBA00006484"/>
    </source>
</evidence>
<keyword evidence="3" id="KW-0560">Oxidoreductase</keyword>
<dbReference type="InterPro" id="IPR057326">
    <property type="entry name" value="KR_dom"/>
</dbReference>
<dbReference type="PANTHER" id="PTHR24321:SF8">
    <property type="entry name" value="ESTRADIOL 17-BETA-DEHYDROGENASE 8-RELATED"/>
    <property type="match status" value="1"/>
</dbReference>
<evidence type="ECO:0000259" key="5">
    <source>
        <dbReference type="SMART" id="SM00822"/>
    </source>
</evidence>
<feature type="domain" description="Ketoreductase" evidence="5">
    <location>
        <begin position="10"/>
        <end position="199"/>
    </location>
</feature>
<dbReference type="PRINTS" id="PR00080">
    <property type="entry name" value="SDRFAMILY"/>
</dbReference>
<evidence type="ECO:0000313" key="7">
    <source>
        <dbReference type="Proteomes" id="UP000012174"/>
    </source>
</evidence>
<dbReference type="HOGENOM" id="CLU_010194_1_0_1"/>
<proteinExistence type="inferred from homology"/>
<dbReference type="PANTHER" id="PTHR24321">
    <property type="entry name" value="DEHYDROGENASES, SHORT CHAIN"/>
    <property type="match status" value="1"/>
</dbReference>
<dbReference type="AlphaFoldDB" id="M7T612"/>
<evidence type="ECO:0000313" key="6">
    <source>
        <dbReference type="EMBL" id="EMR65256.1"/>
    </source>
</evidence>
<keyword evidence="2" id="KW-0521">NADP</keyword>
<dbReference type="SUPFAM" id="SSF51735">
    <property type="entry name" value="NAD(P)-binding Rossmann-fold domains"/>
    <property type="match status" value="1"/>
</dbReference>
<evidence type="ECO:0000256" key="4">
    <source>
        <dbReference type="ARBA" id="ARBA00023027"/>
    </source>
</evidence>
<gene>
    <name evidence="6" type="ORF">UCREL1_7765</name>
</gene>
<dbReference type="InterPro" id="IPR036291">
    <property type="entry name" value="NAD(P)-bd_dom_sf"/>
</dbReference>
<protein>
    <submittedName>
        <fullName evidence="6">Putative short chain dehydrogenase family protein</fullName>
    </submittedName>
</protein>
<dbReference type="InterPro" id="IPR020904">
    <property type="entry name" value="Sc_DH/Rdtase_CS"/>
</dbReference>
<dbReference type="Pfam" id="PF13561">
    <property type="entry name" value="adh_short_C2"/>
    <property type="match status" value="1"/>
</dbReference>
<dbReference type="Proteomes" id="UP000012174">
    <property type="component" value="Unassembled WGS sequence"/>
</dbReference>
<dbReference type="PROSITE" id="PS00061">
    <property type="entry name" value="ADH_SHORT"/>
    <property type="match status" value="1"/>
</dbReference>
<keyword evidence="7" id="KW-1185">Reference proteome</keyword>
<reference evidence="7" key="1">
    <citation type="journal article" date="2013" name="Genome Announc.">
        <title>Draft genome sequence of the grapevine dieback fungus Eutypa lata UCR-EL1.</title>
        <authorList>
            <person name="Blanco-Ulate B."/>
            <person name="Rolshausen P.E."/>
            <person name="Cantu D."/>
        </authorList>
    </citation>
    <scope>NUCLEOTIDE SEQUENCE [LARGE SCALE GENOMIC DNA]</scope>
    <source>
        <strain evidence="7">UCR-EL1</strain>
    </source>
</reference>
<dbReference type="EMBL" id="KB706899">
    <property type="protein sequence ID" value="EMR65256.1"/>
    <property type="molecule type" value="Genomic_DNA"/>
</dbReference>
<evidence type="ECO:0000256" key="3">
    <source>
        <dbReference type="ARBA" id="ARBA00023002"/>
    </source>
</evidence>
<keyword evidence="4" id="KW-0520">NAD</keyword>
<dbReference type="InterPro" id="IPR002347">
    <property type="entry name" value="SDR_fam"/>
</dbReference>
<dbReference type="KEGG" id="ela:UCREL1_7765"/>
<evidence type="ECO:0000256" key="2">
    <source>
        <dbReference type="ARBA" id="ARBA00022857"/>
    </source>
</evidence>
<organism evidence="6 7">
    <name type="scientific">Eutypa lata (strain UCR-EL1)</name>
    <name type="common">Grapevine dieback disease fungus</name>
    <name type="synonym">Eutypa armeniacae</name>
    <dbReference type="NCBI Taxonomy" id="1287681"/>
    <lineage>
        <taxon>Eukaryota</taxon>
        <taxon>Fungi</taxon>
        <taxon>Dikarya</taxon>
        <taxon>Ascomycota</taxon>
        <taxon>Pezizomycotina</taxon>
        <taxon>Sordariomycetes</taxon>
        <taxon>Xylariomycetidae</taxon>
        <taxon>Xylariales</taxon>
        <taxon>Diatrypaceae</taxon>
        <taxon>Eutypa</taxon>
    </lineage>
</organism>
<accession>M7T612</accession>
<dbReference type="OrthoDB" id="1669814at2759"/>
<dbReference type="SMART" id="SM00822">
    <property type="entry name" value="PKS_KR"/>
    <property type="match status" value="1"/>
</dbReference>
<dbReference type="FunFam" id="3.40.50.720:FF:000084">
    <property type="entry name" value="Short-chain dehydrogenase reductase"/>
    <property type="match status" value="1"/>
</dbReference>
<comment type="similarity">
    <text evidence="1">Belongs to the short-chain dehydrogenases/reductases (SDR) family.</text>
</comment>
<dbReference type="Gene3D" id="3.40.50.720">
    <property type="entry name" value="NAD(P)-binding Rossmann-like Domain"/>
    <property type="match status" value="1"/>
</dbReference>
<name>M7T612_EUTLA</name>
<dbReference type="STRING" id="1287681.M7T612"/>
<sequence>MAEVKPLKDKVILITGAGQGIGAALAKYVADRGAIVSLSDISGDTVKAVEQSIRDEDPEFQGLSQIVDVCDPGSVKRWVEETKNEFGRIDGCVNSAGILQKEIVPLTEIKLEDWQRVLDVNLTGLFNCLQHQMAAIADGGSIVNIASVAGMSGVAGIGAYAASKHGVVGLTKVAAGEGAARRVRVNVVCPNVVDTPMAKQLAERSGGQLKGKTLSLLKGLVQPEEIAALISFLLCDETRFITKAVYPIDGGFSG</sequence>
<dbReference type="PRINTS" id="PR00081">
    <property type="entry name" value="GDHRDH"/>
</dbReference>
<dbReference type="eggNOG" id="KOG1200">
    <property type="taxonomic scope" value="Eukaryota"/>
</dbReference>
<dbReference type="GO" id="GO:0016491">
    <property type="term" value="F:oxidoreductase activity"/>
    <property type="evidence" value="ECO:0007669"/>
    <property type="project" value="UniProtKB-KW"/>
</dbReference>